<dbReference type="Pfam" id="PF07690">
    <property type="entry name" value="MFS_1"/>
    <property type="match status" value="1"/>
</dbReference>
<dbReference type="PROSITE" id="PS50850">
    <property type="entry name" value="MFS"/>
    <property type="match status" value="1"/>
</dbReference>
<evidence type="ECO:0000259" key="7">
    <source>
        <dbReference type="PROSITE" id="PS50850"/>
    </source>
</evidence>
<protein>
    <submittedName>
        <fullName evidence="8">MFS transporter</fullName>
    </submittedName>
</protein>
<feature type="transmembrane region" description="Helical" evidence="6">
    <location>
        <begin position="51"/>
        <end position="73"/>
    </location>
</feature>
<keyword evidence="4 6" id="KW-1133">Transmembrane helix</keyword>
<evidence type="ECO:0000256" key="6">
    <source>
        <dbReference type="SAM" id="Phobius"/>
    </source>
</evidence>
<dbReference type="Proteomes" id="UP000237717">
    <property type="component" value="Chromosome II"/>
</dbReference>
<evidence type="ECO:0000313" key="9">
    <source>
        <dbReference type="Proteomes" id="UP000237717"/>
    </source>
</evidence>
<keyword evidence="5 6" id="KW-0472">Membrane</keyword>
<keyword evidence="2" id="KW-1003">Cell membrane</keyword>
<dbReference type="CDD" id="cd06173">
    <property type="entry name" value="MFS_MefA_like"/>
    <property type="match status" value="1"/>
</dbReference>
<dbReference type="InterPro" id="IPR036259">
    <property type="entry name" value="MFS_trans_sf"/>
</dbReference>
<feature type="transmembrane region" description="Helical" evidence="6">
    <location>
        <begin position="85"/>
        <end position="104"/>
    </location>
</feature>
<feature type="transmembrane region" description="Helical" evidence="6">
    <location>
        <begin position="260"/>
        <end position="280"/>
    </location>
</feature>
<gene>
    <name evidence="8" type="ORF">At1D1609_36610</name>
</gene>
<dbReference type="EMBL" id="CP026925">
    <property type="protein sequence ID" value="AVH43714.1"/>
    <property type="molecule type" value="Genomic_DNA"/>
</dbReference>
<comment type="subcellular location">
    <subcellularLocation>
        <location evidence="1">Cell membrane</location>
        <topology evidence="1">Multi-pass membrane protein</topology>
    </subcellularLocation>
</comment>
<reference evidence="8 9" key="1">
    <citation type="submission" date="2018-02" db="EMBL/GenBank/DDBJ databases">
        <title>Complete genome sequence of Agrobacterium tumefaciens 1D1609.</title>
        <authorList>
            <person name="Cho S.-T."/>
            <person name="Haryono M."/>
            <person name="Chang H.-H."/>
            <person name="Santos M.N."/>
            <person name="Lai E.-M."/>
            <person name="Kuo C.-H."/>
        </authorList>
    </citation>
    <scope>NUCLEOTIDE SEQUENCE [LARGE SCALE GENOMIC DNA]</scope>
    <source>
        <strain evidence="8 9">1D1609</strain>
    </source>
</reference>
<sequence length="417" mass="43447">MLNFTQSASLPSAFKRIGWSNLFAQFSEQIALAAAPLAAVLLLGAGPVETGWLQMAQTLPFLLLSIPAGVAVDRASRKTLMVGSEVLRGFSLIVIVLLLAFGLLNVPLLAVLGFIGAVGTVCYSVATPAIIPSIVPRARLGDANRCLELVRSAAFAAGPALGGALVGWTGASTAYVLATVLSILAALYLASIPKDNVTSRPFSNPLQDLKAGAAFVAHHKLLLPILFTAIFFNTAWVILMAVFVAYAVQNLGMSATQVGIALGVGGVGMIVGAMIVPVLARRFSVGTMIALGPLGGFCGACLMLLTLWFPSFWLVCISFFVFGVGPILWSITTMTLRQAVTPNVMLGRVSALIMTATYGSRPLGAALGAVVAGYFGVAACLFLATGGFMIQFLIILLSPVLGLRALPVEQETTIGQF</sequence>
<evidence type="ECO:0000256" key="1">
    <source>
        <dbReference type="ARBA" id="ARBA00004651"/>
    </source>
</evidence>
<dbReference type="InterPro" id="IPR011701">
    <property type="entry name" value="MFS"/>
</dbReference>
<feature type="transmembrane region" description="Helical" evidence="6">
    <location>
        <begin position="174"/>
        <end position="192"/>
    </location>
</feature>
<evidence type="ECO:0000256" key="2">
    <source>
        <dbReference type="ARBA" id="ARBA00022475"/>
    </source>
</evidence>
<evidence type="ECO:0000256" key="5">
    <source>
        <dbReference type="ARBA" id="ARBA00023136"/>
    </source>
</evidence>
<feature type="transmembrane region" description="Helical" evidence="6">
    <location>
        <begin position="311"/>
        <end position="331"/>
    </location>
</feature>
<dbReference type="PANTHER" id="PTHR23513">
    <property type="entry name" value="INTEGRAL MEMBRANE EFFLUX PROTEIN-RELATED"/>
    <property type="match status" value="1"/>
</dbReference>
<dbReference type="GO" id="GO:0022857">
    <property type="term" value="F:transmembrane transporter activity"/>
    <property type="evidence" value="ECO:0007669"/>
    <property type="project" value="InterPro"/>
</dbReference>
<proteinExistence type="predicted"/>
<evidence type="ECO:0000256" key="4">
    <source>
        <dbReference type="ARBA" id="ARBA00022989"/>
    </source>
</evidence>
<organism evidence="8 9">
    <name type="scientific">Agrobacterium tumefaciens</name>
    <dbReference type="NCBI Taxonomy" id="358"/>
    <lineage>
        <taxon>Bacteria</taxon>
        <taxon>Pseudomonadati</taxon>
        <taxon>Pseudomonadota</taxon>
        <taxon>Alphaproteobacteria</taxon>
        <taxon>Hyphomicrobiales</taxon>
        <taxon>Rhizobiaceae</taxon>
        <taxon>Rhizobium/Agrobacterium group</taxon>
        <taxon>Agrobacterium</taxon>
        <taxon>Agrobacterium tumefaciens complex</taxon>
    </lineage>
</organism>
<feature type="transmembrane region" description="Helical" evidence="6">
    <location>
        <begin position="221"/>
        <end position="248"/>
    </location>
</feature>
<evidence type="ECO:0000256" key="3">
    <source>
        <dbReference type="ARBA" id="ARBA00022692"/>
    </source>
</evidence>
<dbReference type="PANTHER" id="PTHR23513:SF6">
    <property type="entry name" value="MAJOR FACILITATOR SUPERFAMILY ASSOCIATED DOMAIN-CONTAINING PROTEIN"/>
    <property type="match status" value="1"/>
</dbReference>
<dbReference type="AlphaFoldDB" id="A0A2L2LH91"/>
<feature type="transmembrane region" description="Helical" evidence="6">
    <location>
        <begin position="372"/>
        <end position="397"/>
    </location>
</feature>
<evidence type="ECO:0000313" key="8">
    <source>
        <dbReference type="EMBL" id="AVH43714.1"/>
    </source>
</evidence>
<dbReference type="Gene3D" id="1.20.1250.20">
    <property type="entry name" value="MFS general substrate transporter like domains"/>
    <property type="match status" value="1"/>
</dbReference>
<feature type="domain" description="Major facilitator superfamily (MFS) profile" evidence="7">
    <location>
        <begin position="1"/>
        <end position="410"/>
    </location>
</feature>
<dbReference type="GO" id="GO:0005886">
    <property type="term" value="C:plasma membrane"/>
    <property type="evidence" value="ECO:0007669"/>
    <property type="project" value="UniProtKB-SubCell"/>
</dbReference>
<dbReference type="RefSeq" id="WP_104680249.1">
    <property type="nucleotide sequence ID" value="NZ_CP026925.1"/>
</dbReference>
<dbReference type="InterPro" id="IPR020846">
    <property type="entry name" value="MFS_dom"/>
</dbReference>
<keyword evidence="3 6" id="KW-0812">Transmembrane</keyword>
<feature type="transmembrane region" description="Helical" evidence="6">
    <location>
        <begin position="147"/>
        <end position="168"/>
    </location>
</feature>
<feature type="transmembrane region" description="Helical" evidence="6">
    <location>
        <begin position="110"/>
        <end position="135"/>
    </location>
</feature>
<accession>A0A2L2LH91</accession>
<dbReference type="SUPFAM" id="SSF103473">
    <property type="entry name" value="MFS general substrate transporter"/>
    <property type="match status" value="1"/>
</dbReference>
<feature type="transmembrane region" description="Helical" evidence="6">
    <location>
        <begin position="287"/>
        <end position="305"/>
    </location>
</feature>
<name>A0A2L2LH91_AGRTU</name>
<feature type="transmembrane region" description="Helical" evidence="6">
    <location>
        <begin position="21"/>
        <end position="45"/>
    </location>
</feature>